<evidence type="ECO:0000313" key="5">
    <source>
        <dbReference type="Proteomes" id="UP000176645"/>
    </source>
</evidence>
<dbReference type="Gene3D" id="3.30.1320.10">
    <property type="match status" value="1"/>
</dbReference>
<organism evidence="4 5">
    <name type="scientific">Candidatus Woykebacteria bacterium RBG_19FT_COMBO_43_10</name>
    <dbReference type="NCBI Taxonomy" id="1802598"/>
    <lineage>
        <taxon>Bacteria</taxon>
        <taxon>Candidatus Woykeibacteriota</taxon>
    </lineage>
</organism>
<gene>
    <name evidence="3" type="primary">rpsP</name>
    <name evidence="4" type="ORF">A2Z42_03305</name>
</gene>
<dbReference type="HAMAP" id="MF_00385">
    <property type="entry name" value="Ribosomal_bS16"/>
    <property type="match status" value="1"/>
</dbReference>
<dbReference type="GO" id="GO:0005737">
    <property type="term" value="C:cytoplasm"/>
    <property type="evidence" value="ECO:0007669"/>
    <property type="project" value="UniProtKB-ARBA"/>
</dbReference>
<reference evidence="4 5" key="1">
    <citation type="journal article" date="2016" name="Nat. Commun.">
        <title>Thousands of microbial genomes shed light on interconnected biogeochemical processes in an aquifer system.</title>
        <authorList>
            <person name="Anantharaman K."/>
            <person name="Brown C.T."/>
            <person name="Hug L.A."/>
            <person name="Sharon I."/>
            <person name="Castelle C.J."/>
            <person name="Probst A.J."/>
            <person name="Thomas B.C."/>
            <person name="Singh A."/>
            <person name="Wilkins M.J."/>
            <person name="Karaoz U."/>
            <person name="Brodie E.L."/>
            <person name="Williams K.H."/>
            <person name="Hubbard S.S."/>
            <person name="Banfield J.F."/>
        </authorList>
    </citation>
    <scope>NUCLEOTIDE SEQUENCE [LARGE SCALE GENOMIC DNA]</scope>
</reference>
<protein>
    <recommendedName>
        <fullName evidence="3">Small ribosomal subunit protein bS16</fullName>
    </recommendedName>
</protein>
<dbReference type="InterPro" id="IPR023803">
    <property type="entry name" value="Ribosomal_bS16_dom_sf"/>
</dbReference>
<evidence type="ECO:0000256" key="1">
    <source>
        <dbReference type="ARBA" id="ARBA00022980"/>
    </source>
</evidence>
<dbReference type="InterPro" id="IPR000307">
    <property type="entry name" value="Ribosomal_bS16"/>
</dbReference>
<dbReference type="GO" id="GO:0003735">
    <property type="term" value="F:structural constituent of ribosome"/>
    <property type="evidence" value="ECO:0007669"/>
    <property type="project" value="InterPro"/>
</dbReference>
<keyword evidence="1 3" id="KW-0689">Ribosomal protein</keyword>
<dbReference type="SUPFAM" id="SSF54565">
    <property type="entry name" value="Ribosomal protein S16"/>
    <property type="match status" value="1"/>
</dbReference>
<dbReference type="GO" id="GO:0006412">
    <property type="term" value="P:translation"/>
    <property type="evidence" value="ECO:0007669"/>
    <property type="project" value="UniProtKB-UniRule"/>
</dbReference>
<dbReference type="Pfam" id="PF00886">
    <property type="entry name" value="Ribosomal_S16"/>
    <property type="match status" value="1"/>
</dbReference>
<comment type="caution">
    <text evidence="4">The sequence shown here is derived from an EMBL/GenBank/DDBJ whole genome shotgun (WGS) entry which is preliminary data.</text>
</comment>
<name>A0A1G1WHA6_9BACT</name>
<dbReference type="NCBIfam" id="TIGR00002">
    <property type="entry name" value="S16"/>
    <property type="match status" value="1"/>
</dbReference>
<dbReference type="GO" id="GO:0015935">
    <property type="term" value="C:small ribosomal subunit"/>
    <property type="evidence" value="ECO:0007669"/>
    <property type="project" value="TreeGrafter"/>
</dbReference>
<dbReference type="AlphaFoldDB" id="A0A1G1WHA6"/>
<dbReference type="EMBL" id="MHCU01000055">
    <property type="protein sequence ID" value="OGY26820.1"/>
    <property type="molecule type" value="Genomic_DNA"/>
</dbReference>
<keyword evidence="2 3" id="KW-0687">Ribonucleoprotein</keyword>
<evidence type="ECO:0000256" key="2">
    <source>
        <dbReference type="ARBA" id="ARBA00023274"/>
    </source>
</evidence>
<proteinExistence type="inferred from homology"/>
<accession>A0A1G1WHA6</accession>
<dbReference type="PANTHER" id="PTHR12919:SF20">
    <property type="entry name" value="SMALL RIBOSOMAL SUBUNIT PROTEIN BS16M"/>
    <property type="match status" value="1"/>
</dbReference>
<sequence>MVKLRLLRIGAKKQPKFRIVVADEQKKRDGRFIEIVGHYDPNTDPATVQLDKGRYSHWLSVGAQPTKSVADIAKKYERSHRISS</sequence>
<comment type="similarity">
    <text evidence="3">Belongs to the bacterial ribosomal protein bS16 family.</text>
</comment>
<dbReference type="PANTHER" id="PTHR12919">
    <property type="entry name" value="30S RIBOSOMAL PROTEIN S16"/>
    <property type="match status" value="1"/>
</dbReference>
<evidence type="ECO:0000256" key="3">
    <source>
        <dbReference type="HAMAP-Rule" id="MF_00385"/>
    </source>
</evidence>
<evidence type="ECO:0000313" key="4">
    <source>
        <dbReference type="EMBL" id="OGY26820.1"/>
    </source>
</evidence>
<dbReference type="Proteomes" id="UP000176645">
    <property type="component" value="Unassembled WGS sequence"/>
</dbReference>